<protein>
    <submittedName>
        <fullName evidence="1">Uncharacterized protein</fullName>
    </submittedName>
</protein>
<dbReference type="PANTHER" id="PTHR36008:SF1">
    <property type="entry name" value="OS09G0478400 PROTEIN"/>
    <property type="match status" value="1"/>
</dbReference>
<dbReference type="Proteomes" id="UP000006729">
    <property type="component" value="Chromosome 1"/>
</dbReference>
<dbReference type="OMA" id="HSQEMME"/>
<dbReference type="Gramene" id="Potri.001G241100.1.v4.1">
    <property type="protein sequence ID" value="Potri.001G241100.1.v4.1"/>
    <property type="gene ID" value="Potri.001G241100.v4.1"/>
</dbReference>
<dbReference type="InParanoid" id="A0A2K2C2V0"/>
<gene>
    <name evidence="1" type="ORF">POPTR_001G241100</name>
</gene>
<accession>A0A2K2C2V0</accession>
<dbReference type="AlphaFoldDB" id="A0A2K2C2V0"/>
<dbReference type="EMBL" id="CM009290">
    <property type="protein sequence ID" value="PNT56346.1"/>
    <property type="molecule type" value="Genomic_DNA"/>
</dbReference>
<proteinExistence type="predicted"/>
<evidence type="ECO:0000313" key="2">
    <source>
        <dbReference type="Proteomes" id="UP000006729"/>
    </source>
</evidence>
<dbReference type="PANTHER" id="PTHR36008">
    <property type="entry name" value="OS09G0478400 PROTEIN"/>
    <property type="match status" value="1"/>
</dbReference>
<organism evidence="1 2">
    <name type="scientific">Populus trichocarpa</name>
    <name type="common">Western balsam poplar</name>
    <name type="synonym">Populus balsamifera subsp. trichocarpa</name>
    <dbReference type="NCBI Taxonomy" id="3694"/>
    <lineage>
        <taxon>Eukaryota</taxon>
        <taxon>Viridiplantae</taxon>
        <taxon>Streptophyta</taxon>
        <taxon>Embryophyta</taxon>
        <taxon>Tracheophyta</taxon>
        <taxon>Spermatophyta</taxon>
        <taxon>Magnoliopsida</taxon>
        <taxon>eudicotyledons</taxon>
        <taxon>Gunneridae</taxon>
        <taxon>Pentapetalae</taxon>
        <taxon>rosids</taxon>
        <taxon>fabids</taxon>
        <taxon>Malpighiales</taxon>
        <taxon>Salicaceae</taxon>
        <taxon>Saliceae</taxon>
        <taxon>Populus</taxon>
    </lineage>
</organism>
<dbReference type="STRING" id="3694.A0A2K2C2V0"/>
<reference evidence="1 2" key="1">
    <citation type="journal article" date="2006" name="Science">
        <title>The genome of black cottonwood, Populus trichocarpa (Torr. &amp; Gray).</title>
        <authorList>
            <person name="Tuskan G.A."/>
            <person name="Difazio S."/>
            <person name="Jansson S."/>
            <person name="Bohlmann J."/>
            <person name="Grigoriev I."/>
            <person name="Hellsten U."/>
            <person name="Putnam N."/>
            <person name="Ralph S."/>
            <person name="Rombauts S."/>
            <person name="Salamov A."/>
            <person name="Schein J."/>
            <person name="Sterck L."/>
            <person name="Aerts A."/>
            <person name="Bhalerao R.R."/>
            <person name="Bhalerao R.P."/>
            <person name="Blaudez D."/>
            <person name="Boerjan W."/>
            <person name="Brun A."/>
            <person name="Brunner A."/>
            <person name="Busov V."/>
            <person name="Campbell M."/>
            <person name="Carlson J."/>
            <person name="Chalot M."/>
            <person name="Chapman J."/>
            <person name="Chen G.L."/>
            <person name="Cooper D."/>
            <person name="Coutinho P.M."/>
            <person name="Couturier J."/>
            <person name="Covert S."/>
            <person name="Cronk Q."/>
            <person name="Cunningham R."/>
            <person name="Davis J."/>
            <person name="Degroeve S."/>
            <person name="Dejardin A."/>
            <person name="Depamphilis C."/>
            <person name="Detter J."/>
            <person name="Dirks B."/>
            <person name="Dubchak I."/>
            <person name="Duplessis S."/>
            <person name="Ehlting J."/>
            <person name="Ellis B."/>
            <person name="Gendler K."/>
            <person name="Goodstein D."/>
            <person name="Gribskov M."/>
            <person name="Grimwood J."/>
            <person name="Groover A."/>
            <person name="Gunter L."/>
            <person name="Hamberger B."/>
            <person name="Heinze B."/>
            <person name="Helariutta Y."/>
            <person name="Henrissat B."/>
            <person name="Holligan D."/>
            <person name="Holt R."/>
            <person name="Huang W."/>
            <person name="Islam-Faridi N."/>
            <person name="Jones S."/>
            <person name="Jones-Rhoades M."/>
            <person name="Jorgensen R."/>
            <person name="Joshi C."/>
            <person name="Kangasjarvi J."/>
            <person name="Karlsson J."/>
            <person name="Kelleher C."/>
            <person name="Kirkpatrick R."/>
            <person name="Kirst M."/>
            <person name="Kohler A."/>
            <person name="Kalluri U."/>
            <person name="Larimer F."/>
            <person name="Leebens-Mack J."/>
            <person name="Leple J.C."/>
            <person name="Locascio P."/>
            <person name="Lou Y."/>
            <person name="Lucas S."/>
            <person name="Martin F."/>
            <person name="Montanini B."/>
            <person name="Napoli C."/>
            <person name="Nelson D.R."/>
            <person name="Nelson C."/>
            <person name="Nieminen K."/>
            <person name="Nilsson O."/>
            <person name="Pereda V."/>
            <person name="Peter G."/>
            <person name="Philippe R."/>
            <person name="Pilate G."/>
            <person name="Poliakov A."/>
            <person name="Razumovskaya J."/>
            <person name="Richardson P."/>
            <person name="Rinaldi C."/>
            <person name="Ritland K."/>
            <person name="Rouze P."/>
            <person name="Ryaboy D."/>
            <person name="Schmutz J."/>
            <person name="Schrader J."/>
            <person name="Segerman B."/>
            <person name="Shin H."/>
            <person name="Siddiqui A."/>
            <person name="Sterky F."/>
            <person name="Terry A."/>
            <person name="Tsai C.J."/>
            <person name="Uberbacher E."/>
            <person name="Unneberg P."/>
            <person name="Vahala J."/>
            <person name="Wall K."/>
            <person name="Wessler S."/>
            <person name="Yang G."/>
            <person name="Yin T."/>
            <person name="Douglas C."/>
            <person name="Marra M."/>
            <person name="Sandberg G."/>
            <person name="Van de Peer Y."/>
            <person name="Rokhsar D."/>
        </authorList>
    </citation>
    <scope>NUCLEOTIDE SEQUENCE [LARGE SCALE GENOMIC DNA]</scope>
    <source>
        <strain evidence="2">cv. Nisqually</strain>
    </source>
</reference>
<evidence type="ECO:0000313" key="1">
    <source>
        <dbReference type="EMBL" id="PNT56346.1"/>
    </source>
</evidence>
<sequence>MSCRRQLHTTVSHDGPTETLKRIIMELEKTRSKKNSKKRDDIFVQVPESMSFLDTATMPMILTVVGTAPFAKLLMMYDDSHSQEMMEAQN</sequence>
<keyword evidence="2" id="KW-1185">Reference proteome</keyword>
<name>A0A2K2C2V0_POPTR</name>